<proteinExistence type="predicted"/>
<name>A0A699R506_TANCI</name>
<feature type="non-terminal residue" evidence="1">
    <location>
        <position position="192"/>
    </location>
</feature>
<sequence length="192" mass="21085">MGRIATLEKDLGTPKQAIGGSILKLVNRVKRLEKQAHLRRRKLVIADSDEEAEVAAAKEDDIDLDEITALATAALGSEQPVVPTKNVEHMKEQEEMEVPLTRTRSTYRRARTQFHTPAFARFRSTISTSVPSPTVVPEPAASYVALDTAGPSVPADKGKAPMSDLDILAEFLAEDAQARKRLEEEQASERLV</sequence>
<dbReference type="AlphaFoldDB" id="A0A699R506"/>
<accession>A0A699R506</accession>
<dbReference type="EMBL" id="BKCJ011076053">
    <property type="protein sequence ID" value="GFC80646.1"/>
    <property type="molecule type" value="Genomic_DNA"/>
</dbReference>
<evidence type="ECO:0000313" key="1">
    <source>
        <dbReference type="EMBL" id="GFC80646.1"/>
    </source>
</evidence>
<organism evidence="1">
    <name type="scientific">Tanacetum cinerariifolium</name>
    <name type="common">Dalmatian daisy</name>
    <name type="synonym">Chrysanthemum cinerariifolium</name>
    <dbReference type="NCBI Taxonomy" id="118510"/>
    <lineage>
        <taxon>Eukaryota</taxon>
        <taxon>Viridiplantae</taxon>
        <taxon>Streptophyta</taxon>
        <taxon>Embryophyta</taxon>
        <taxon>Tracheophyta</taxon>
        <taxon>Spermatophyta</taxon>
        <taxon>Magnoliopsida</taxon>
        <taxon>eudicotyledons</taxon>
        <taxon>Gunneridae</taxon>
        <taxon>Pentapetalae</taxon>
        <taxon>asterids</taxon>
        <taxon>campanulids</taxon>
        <taxon>Asterales</taxon>
        <taxon>Asteraceae</taxon>
        <taxon>Asteroideae</taxon>
        <taxon>Anthemideae</taxon>
        <taxon>Anthemidinae</taxon>
        <taxon>Tanacetum</taxon>
    </lineage>
</organism>
<protein>
    <submittedName>
        <fullName evidence="1">Uncharacterized protein</fullName>
    </submittedName>
</protein>
<comment type="caution">
    <text evidence="1">The sequence shown here is derived from an EMBL/GenBank/DDBJ whole genome shotgun (WGS) entry which is preliminary data.</text>
</comment>
<gene>
    <name evidence="1" type="ORF">Tci_852616</name>
</gene>
<reference evidence="1" key="1">
    <citation type="journal article" date="2019" name="Sci. Rep.">
        <title>Draft genome of Tanacetum cinerariifolium, the natural source of mosquito coil.</title>
        <authorList>
            <person name="Yamashiro T."/>
            <person name="Shiraishi A."/>
            <person name="Satake H."/>
            <person name="Nakayama K."/>
        </authorList>
    </citation>
    <scope>NUCLEOTIDE SEQUENCE</scope>
</reference>